<comment type="caution">
    <text evidence="1">The sequence shown here is derived from an EMBL/GenBank/DDBJ whole genome shotgun (WGS) entry which is preliminary data.</text>
</comment>
<evidence type="ECO:0000313" key="1">
    <source>
        <dbReference type="EMBL" id="SDO12368.1"/>
    </source>
</evidence>
<protein>
    <submittedName>
        <fullName evidence="1">Uncharacterized protein</fullName>
    </submittedName>
</protein>
<dbReference type="Proteomes" id="UP000199134">
    <property type="component" value="Unassembled WGS sequence"/>
</dbReference>
<gene>
    <name evidence="1" type="ORF">SAMN04487900_11054</name>
</gene>
<accession>A0A1H0GZR3</accession>
<dbReference type="AlphaFoldDB" id="A0A1H0GZR3"/>
<dbReference type="RefSeq" id="WP_091853548.1">
    <property type="nucleotide sequence ID" value="NZ_FNIW01000010.1"/>
</dbReference>
<reference evidence="2" key="1">
    <citation type="submission" date="2016-10" db="EMBL/GenBank/DDBJ databases">
        <authorList>
            <person name="de Groot N.N."/>
        </authorList>
    </citation>
    <scope>NUCLEOTIDE SEQUENCE [LARGE SCALE GENOMIC DNA]</scope>
    <source>
        <strain evidence="2">BP1-145</strain>
    </source>
</reference>
<dbReference type="EMBL" id="FNIW01000010">
    <property type="protein sequence ID" value="SDO12368.1"/>
    <property type="molecule type" value="Genomic_DNA"/>
</dbReference>
<proteinExistence type="predicted"/>
<sequence length="127" mass="15274">METSKKFLVYYNESKNLIGIREHHFDWEEGDDITTNGIRTTIFAIFTGTKQNIEMANWMMRTLRLHQPKKKEVIVLDDGYKYTGDWFDDMMLQLEHGHRELIDVNRKVWKNFDAQLDFVEEVVNRMN</sequence>
<organism evidence="1 2">
    <name type="scientific">Prevotella communis</name>
    <dbReference type="NCBI Taxonomy" id="2913614"/>
    <lineage>
        <taxon>Bacteria</taxon>
        <taxon>Pseudomonadati</taxon>
        <taxon>Bacteroidota</taxon>
        <taxon>Bacteroidia</taxon>
        <taxon>Bacteroidales</taxon>
        <taxon>Prevotellaceae</taxon>
        <taxon>Prevotella</taxon>
    </lineage>
</organism>
<evidence type="ECO:0000313" key="2">
    <source>
        <dbReference type="Proteomes" id="UP000199134"/>
    </source>
</evidence>
<name>A0A1H0GZR3_9BACT</name>